<accession>A0ABP9FZA1</accession>
<dbReference type="SMART" id="SM00463">
    <property type="entry name" value="SMR"/>
    <property type="match status" value="1"/>
</dbReference>
<evidence type="ECO:0000256" key="4">
    <source>
        <dbReference type="ARBA" id="ARBA00022840"/>
    </source>
</evidence>
<dbReference type="Gene3D" id="3.40.50.300">
    <property type="entry name" value="P-loop containing nucleotide triphosphate hydrolases"/>
    <property type="match status" value="1"/>
</dbReference>
<gene>
    <name evidence="7" type="primary">mutS2</name>
    <name evidence="7" type="synonym">rqcU</name>
    <name evidence="10" type="ORF">GCM10023313_14590</name>
</gene>
<dbReference type="InterPro" id="IPR046893">
    <property type="entry name" value="MSSS"/>
</dbReference>
<dbReference type="RefSeq" id="WP_345330381.1">
    <property type="nucleotide sequence ID" value="NZ_BAABJI010000002.1"/>
</dbReference>
<evidence type="ECO:0000256" key="7">
    <source>
        <dbReference type="HAMAP-Rule" id="MF_00092"/>
    </source>
</evidence>
<dbReference type="InterPro" id="IPR005747">
    <property type="entry name" value="MutS2"/>
</dbReference>
<evidence type="ECO:0000256" key="6">
    <source>
        <dbReference type="ARBA" id="ARBA00023125"/>
    </source>
</evidence>
<dbReference type="InterPro" id="IPR036187">
    <property type="entry name" value="DNA_mismatch_repair_MutS_sf"/>
</dbReference>
<dbReference type="Gene3D" id="3.30.1370.110">
    <property type="match status" value="1"/>
</dbReference>
<dbReference type="NCBIfam" id="TIGR01069">
    <property type="entry name" value="mutS2"/>
    <property type="match status" value="1"/>
</dbReference>
<dbReference type="SMART" id="SM00534">
    <property type="entry name" value="MUTSac"/>
    <property type="match status" value="1"/>
</dbReference>
<keyword evidence="4 7" id="KW-0067">ATP-binding</keyword>
<dbReference type="SUPFAM" id="SSF48334">
    <property type="entry name" value="DNA repair protein MutS, domain III"/>
    <property type="match status" value="1"/>
</dbReference>
<dbReference type="SUPFAM" id="SSF52540">
    <property type="entry name" value="P-loop containing nucleoside triphosphate hydrolases"/>
    <property type="match status" value="1"/>
</dbReference>
<sequence>MLYPDNSADKLGFNEVKELIKAHCLSTMGRQMVDKIQVMNNYDNIRKFLSQAAEFKDILTNDAALPIQHFFDIKTLANKARIEGAFLSEEEFYQVQASLSTVFAVIAYFNEREGQYPNLEALFEHLPIEKSILKKIGLVIDEKGKIRPNASRELQDITSSIAKAEQEARRKIDQIFKSAAANNWTADGSLTVRDGRLCIPLLAENKRKLKGFVHDESASGQTVYMEPEEVFTLNNRVRDLEFERRREIVKILTQLTDDLRPYVPLLLSYHGLLTKLDFVRAKALFAIDIDGSLPEVTNDASIKLVNARHPLLYLSFKKEQRTVVPLNVSIDESSRVIVVSGPNAGGKSVCMKTVGLLLMMVQAGLLIPADDTSRMGVFKQLFVDIGDDQSIESDLSTYSAHLSKMKYFAENANGKTMILIDEFGTGTDPQFGGPIAEAVLESLNQKKVKGMVTTHYSNLKIFASNTEGLENASMLFNNVEMKPLYILEVGKPGSSYAFEIAQKIGLPQHVLNLAKNKISAGQKKVDTLLVDLEREKKEIYDTRIKLNSQQQKVNTLLAENAKLKDYLEENKKNLIREAKQQAQSIILNANKLVENTIAEIKSSNADKEKTKALRDNLNVELKKNTVKTEQPKPAANAEEIQKGDWVKLTDSDTTGQVIEINKDNVVIAIGDLRTVAKRKRVQKVSSSSVPKEVRRRSASSVGDYSSFSPEIDVRGMRGEEALYAIERMLDRALMMSFNNIKILHGKGDGILRKLIRDYLKKYDQVDRMEDEHADRGGDGITYVYLR</sequence>
<keyword evidence="7 10" id="KW-0255">Endonuclease</keyword>
<evidence type="ECO:0000259" key="9">
    <source>
        <dbReference type="PROSITE" id="PS50828"/>
    </source>
</evidence>
<evidence type="ECO:0000256" key="2">
    <source>
        <dbReference type="ARBA" id="ARBA00022741"/>
    </source>
</evidence>
<dbReference type="Pfam" id="PF01713">
    <property type="entry name" value="Smr"/>
    <property type="match status" value="1"/>
</dbReference>
<evidence type="ECO:0000256" key="3">
    <source>
        <dbReference type="ARBA" id="ARBA00022801"/>
    </source>
</evidence>
<dbReference type="HAMAP" id="MF_00092">
    <property type="entry name" value="MutS2"/>
    <property type="match status" value="1"/>
</dbReference>
<name>A0ABP9FZA1_9SPHI</name>
<comment type="similarity">
    <text evidence="7">Belongs to the DNA mismatch repair MutS family. MutS2 subfamily.</text>
</comment>
<dbReference type="Pfam" id="PF20297">
    <property type="entry name" value="MSSS"/>
    <property type="match status" value="1"/>
</dbReference>
<keyword evidence="11" id="KW-1185">Reference proteome</keyword>
<dbReference type="InterPro" id="IPR045076">
    <property type="entry name" value="MutS"/>
</dbReference>
<evidence type="ECO:0000313" key="11">
    <source>
        <dbReference type="Proteomes" id="UP001501436"/>
    </source>
</evidence>
<feature type="coiled-coil region" evidence="8">
    <location>
        <begin position="529"/>
        <end position="595"/>
    </location>
</feature>
<dbReference type="PANTHER" id="PTHR48466:SF2">
    <property type="entry name" value="OS10G0509000 PROTEIN"/>
    <property type="match status" value="1"/>
</dbReference>
<dbReference type="PROSITE" id="PS50828">
    <property type="entry name" value="SMR"/>
    <property type="match status" value="1"/>
</dbReference>
<dbReference type="InterPro" id="IPR007696">
    <property type="entry name" value="DNA_mismatch_repair_MutS_core"/>
</dbReference>
<keyword evidence="5 7" id="KW-0694">RNA-binding</keyword>
<protein>
    <recommendedName>
        <fullName evidence="7">Endonuclease MutS2</fullName>
        <ecNumber evidence="7">3.1.-.-</ecNumber>
    </recommendedName>
    <alternativeName>
        <fullName evidence="7">Ribosome-associated protein quality control-upstream factor</fullName>
        <shortName evidence="7">RQC-upstream factor</shortName>
        <shortName evidence="7">RqcU</shortName>
        <ecNumber evidence="7">3.6.4.-</ecNumber>
    </alternativeName>
</protein>
<keyword evidence="8" id="KW-0175">Coiled coil</keyword>
<dbReference type="Pfam" id="PF00488">
    <property type="entry name" value="MutS_V"/>
    <property type="match status" value="1"/>
</dbReference>
<dbReference type="PANTHER" id="PTHR48466">
    <property type="entry name" value="OS10G0509000 PROTEIN-RELATED"/>
    <property type="match status" value="1"/>
</dbReference>
<organism evidence="10 11">
    <name type="scientific">Mucilaginibacter defluvii</name>
    <dbReference type="NCBI Taxonomy" id="1196019"/>
    <lineage>
        <taxon>Bacteria</taxon>
        <taxon>Pseudomonadati</taxon>
        <taxon>Bacteroidota</taxon>
        <taxon>Sphingobacteriia</taxon>
        <taxon>Sphingobacteriales</taxon>
        <taxon>Sphingobacteriaceae</taxon>
        <taxon>Mucilaginibacter</taxon>
    </lineage>
</organism>
<keyword evidence="3 7" id="KW-0378">Hydrolase</keyword>
<feature type="binding site" evidence="7">
    <location>
        <begin position="341"/>
        <end position="348"/>
    </location>
    <ligand>
        <name>ATP</name>
        <dbReference type="ChEBI" id="CHEBI:30616"/>
    </ligand>
</feature>
<comment type="function">
    <text evidence="7">Acts as a ribosome collision sensor, splitting the ribosome into its 2 subunits. Detects stalled/collided 70S ribosomes which it binds and splits by an ATP-hydrolysis driven conformational change. Acts upstream of the ribosome quality control system (RQC), a ribosome-associated complex that mediates the extraction of incompletely synthesized nascent chains from stalled ribosomes and their subsequent degradation. Probably generates substrates for RQC.</text>
</comment>
<keyword evidence="7" id="KW-0540">Nuclease</keyword>
<evidence type="ECO:0000256" key="8">
    <source>
        <dbReference type="SAM" id="Coils"/>
    </source>
</evidence>
<evidence type="ECO:0000256" key="5">
    <source>
        <dbReference type="ARBA" id="ARBA00022884"/>
    </source>
</evidence>
<comment type="function">
    <text evidence="7">Endonuclease that is involved in the suppression of homologous recombination and thus may have a key role in the control of bacterial genetic diversity.</text>
</comment>
<comment type="caution">
    <text evidence="10">The sequence shown here is derived from an EMBL/GenBank/DDBJ whole genome shotgun (WGS) entry which is preliminary data.</text>
</comment>
<evidence type="ECO:0000256" key="1">
    <source>
        <dbReference type="ARBA" id="ARBA00022730"/>
    </source>
</evidence>
<dbReference type="InterPro" id="IPR027417">
    <property type="entry name" value="P-loop_NTPase"/>
</dbReference>
<dbReference type="InterPro" id="IPR000432">
    <property type="entry name" value="DNA_mismatch_repair_MutS_C"/>
</dbReference>
<dbReference type="GO" id="GO:0004519">
    <property type="term" value="F:endonuclease activity"/>
    <property type="evidence" value="ECO:0007669"/>
    <property type="project" value="UniProtKB-KW"/>
</dbReference>
<comment type="subunit">
    <text evidence="7">Homodimer. Binds to stalled ribosomes, contacting rRNA.</text>
</comment>
<keyword evidence="2 7" id="KW-0547">Nucleotide-binding</keyword>
<keyword evidence="1 7" id="KW-0699">rRNA-binding</keyword>
<dbReference type="EC" id="3.6.4.-" evidence="7"/>
<dbReference type="Proteomes" id="UP001501436">
    <property type="component" value="Unassembled WGS sequence"/>
</dbReference>
<evidence type="ECO:0000313" key="10">
    <source>
        <dbReference type="EMBL" id="GAA4912555.1"/>
    </source>
</evidence>
<feature type="domain" description="Smr" evidence="9">
    <location>
        <begin position="711"/>
        <end position="786"/>
    </location>
</feature>
<proteinExistence type="inferred from homology"/>
<dbReference type="EC" id="3.1.-.-" evidence="7"/>
<dbReference type="SUPFAM" id="SSF160443">
    <property type="entry name" value="SMR domain-like"/>
    <property type="match status" value="1"/>
</dbReference>
<keyword evidence="6 7" id="KW-0238">DNA-binding</keyword>
<dbReference type="InterPro" id="IPR002625">
    <property type="entry name" value="Smr_dom"/>
</dbReference>
<dbReference type="SMART" id="SM00533">
    <property type="entry name" value="MUTSd"/>
    <property type="match status" value="1"/>
</dbReference>
<feature type="coiled-coil region" evidence="8">
    <location>
        <begin position="147"/>
        <end position="174"/>
    </location>
</feature>
<dbReference type="PIRSF" id="PIRSF005814">
    <property type="entry name" value="MutS_YshD"/>
    <property type="match status" value="1"/>
</dbReference>
<reference evidence="11" key="1">
    <citation type="journal article" date="2019" name="Int. J. Syst. Evol. Microbiol.">
        <title>The Global Catalogue of Microorganisms (GCM) 10K type strain sequencing project: providing services to taxonomists for standard genome sequencing and annotation.</title>
        <authorList>
            <consortium name="The Broad Institute Genomics Platform"/>
            <consortium name="The Broad Institute Genome Sequencing Center for Infectious Disease"/>
            <person name="Wu L."/>
            <person name="Ma J."/>
        </authorList>
    </citation>
    <scope>NUCLEOTIDE SEQUENCE [LARGE SCALE GENOMIC DNA]</scope>
    <source>
        <strain evidence="11">JCM 18283</strain>
    </source>
</reference>
<dbReference type="InterPro" id="IPR036063">
    <property type="entry name" value="Smr_dom_sf"/>
</dbReference>
<dbReference type="EMBL" id="BAABJI010000002">
    <property type="protein sequence ID" value="GAA4912555.1"/>
    <property type="molecule type" value="Genomic_DNA"/>
</dbReference>